<proteinExistence type="inferred from homology"/>
<dbReference type="InterPro" id="IPR029044">
    <property type="entry name" value="Nucleotide-diphossugar_trans"/>
</dbReference>
<reference evidence="9 10" key="1">
    <citation type="submission" date="2019-02" db="EMBL/GenBank/DDBJ databases">
        <title>Sequencing the genomes of 1000 actinobacteria strains.</title>
        <authorList>
            <person name="Klenk H.-P."/>
        </authorList>
    </citation>
    <scope>NUCLEOTIDE SEQUENCE [LARGE SCALE GENOMIC DNA]</scope>
    <source>
        <strain evidence="9 10">DSM 16932</strain>
    </source>
</reference>
<comment type="pathway">
    <text evidence="2 7">Isoprenoid biosynthesis; isopentenyl diphosphate biosynthesis via DXP pathway; isopentenyl diphosphate from 1-deoxy-D-xylulose 5-phosphate: step 2/6.</text>
</comment>
<dbReference type="FunFam" id="3.90.550.10:FF:000003">
    <property type="entry name" value="2-C-methyl-D-erythritol 4-phosphate cytidylyltransferase"/>
    <property type="match status" value="1"/>
</dbReference>
<feature type="site" description="Transition state stabilizer" evidence="7">
    <location>
        <position position="42"/>
    </location>
</feature>
<dbReference type="UniPathway" id="UPA00056">
    <property type="reaction ID" value="UER00093"/>
</dbReference>
<dbReference type="EMBL" id="SGWX01000001">
    <property type="protein sequence ID" value="RZS62105.1"/>
    <property type="molecule type" value="Genomic_DNA"/>
</dbReference>
<dbReference type="HAMAP" id="MF_00108">
    <property type="entry name" value="IspD"/>
    <property type="match status" value="1"/>
</dbReference>
<evidence type="ECO:0000256" key="8">
    <source>
        <dbReference type="SAM" id="MobiDB-lite"/>
    </source>
</evidence>
<keyword evidence="10" id="KW-1185">Reference proteome</keyword>
<evidence type="ECO:0000256" key="4">
    <source>
        <dbReference type="ARBA" id="ARBA00022679"/>
    </source>
</evidence>
<dbReference type="CDD" id="cd02516">
    <property type="entry name" value="CDP-ME_synthetase"/>
    <property type="match status" value="1"/>
</dbReference>
<keyword evidence="6 7" id="KW-0414">Isoprene biosynthesis</keyword>
<dbReference type="PANTHER" id="PTHR32125:SF4">
    <property type="entry name" value="2-C-METHYL-D-ERYTHRITOL 4-PHOSPHATE CYTIDYLYLTRANSFERASE, CHLOROPLASTIC"/>
    <property type="match status" value="1"/>
</dbReference>
<evidence type="ECO:0000256" key="5">
    <source>
        <dbReference type="ARBA" id="ARBA00022695"/>
    </source>
</evidence>
<comment type="function">
    <text evidence="7">Catalyzes the formation of 4-diphosphocytidyl-2-C-methyl-D-erythritol from CTP and 2-C-methyl-D-erythritol 4-phosphate (MEP).</text>
</comment>
<dbReference type="Pfam" id="PF01128">
    <property type="entry name" value="IspD"/>
    <property type="match status" value="1"/>
</dbReference>
<dbReference type="InterPro" id="IPR001228">
    <property type="entry name" value="IspD"/>
</dbReference>
<comment type="similarity">
    <text evidence="3 7">Belongs to the IspD/TarI cytidylyltransferase family. IspD subfamily.</text>
</comment>
<name>A0A4Q7M2J8_9MICO</name>
<evidence type="ECO:0000256" key="6">
    <source>
        <dbReference type="ARBA" id="ARBA00023229"/>
    </source>
</evidence>
<evidence type="ECO:0000313" key="9">
    <source>
        <dbReference type="EMBL" id="RZS62105.1"/>
    </source>
</evidence>
<feature type="site" description="Positions MEP for the nucleophilic attack" evidence="7">
    <location>
        <position position="195"/>
    </location>
</feature>
<dbReference type="Gene3D" id="3.90.550.10">
    <property type="entry name" value="Spore Coat Polysaccharide Biosynthesis Protein SpsA, Chain A"/>
    <property type="match status" value="1"/>
</dbReference>
<feature type="site" description="Positions MEP for the nucleophilic attack" evidence="7">
    <location>
        <position position="253"/>
    </location>
</feature>
<dbReference type="EC" id="2.7.7.60" evidence="7"/>
<dbReference type="InterPro" id="IPR050088">
    <property type="entry name" value="IspD/TarI_cytidylyltransf_bact"/>
</dbReference>
<dbReference type="GO" id="GO:0050518">
    <property type="term" value="F:2-C-methyl-D-erythritol 4-phosphate cytidylyltransferase activity"/>
    <property type="evidence" value="ECO:0007669"/>
    <property type="project" value="UniProtKB-UniRule"/>
</dbReference>
<dbReference type="AlphaFoldDB" id="A0A4Q7M2J8"/>
<evidence type="ECO:0000256" key="1">
    <source>
        <dbReference type="ARBA" id="ARBA00001282"/>
    </source>
</evidence>
<organism evidence="9 10">
    <name type="scientific">Xylanimonas ulmi</name>
    <dbReference type="NCBI Taxonomy" id="228973"/>
    <lineage>
        <taxon>Bacteria</taxon>
        <taxon>Bacillati</taxon>
        <taxon>Actinomycetota</taxon>
        <taxon>Actinomycetes</taxon>
        <taxon>Micrococcales</taxon>
        <taxon>Promicromonosporaceae</taxon>
        <taxon>Xylanimonas</taxon>
    </lineage>
</organism>
<dbReference type="NCBIfam" id="TIGR00453">
    <property type="entry name" value="ispD"/>
    <property type="match status" value="1"/>
</dbReference>
<evidence type="ECO:0000256" key="3">
    <source>
        <dbReference type="ARBA" id="ARBA00009789"/>
    </source>
</evidence>
<keyword evidence="4 7" id="KW-0808">Transferase</keyword>
<evidence type="ECO:0000256" key="7">
    <source>
        <dbReference type="HAMAP-Rule" id="MF_00108"/>
    </source>
</evidence>
<gene>
    <name evidence="7" type="primary">ispD</name>
    <name evidence="9" type="ORF">EV386_2424</name>
</gene>
<evidence type="ECO:0000256" key="2">
    <source>
        <dbReference type="ARBA" id="ARBA00004787"/>
    </source>
</evidence>
<protein>
    <recommendedName>
        <fullName evidence="7">2-C-methyl-D-erythritol 4-phosphate cytidylyltransferase</fullName>
        <ecNumber evidence="7">2.7.7.60</ecNumber>
    </recommendedName>
    <alternativeName>
        <fullName evidence="7">4-diphosphocytidyl-2C-methyl-D-erythritol synthase</fullName>
    </alternativeName>
    <alternativeName>
        <fullName evidence="7">MEP cytidylyltransferase</fullName>
        <shortName evidence="7">MCT</shortName>
    </alternativeName>
</protein>
<dbReference type="PANTHER" id="PTHR32125">
    <property type="entry name" value="2-C-METHYL-D-ERYTHRITOL 4-PHOSPHATE CYTIDYLYLTRANSFERASE, CHLOROPLASTIC"/>
    <property type="match status" value="1"/>
</dbReference>
<feature type="region of interest" description="Disordered" evidence="8">
    <location>
        <begin position="269"/>
        <end position="292"/>
    </location>
</feature>
<dbReference type="Proteomes" id="UP000293852">
    <property type="component" value="Unassembled WGS sequence"/>
</dbReference>
<dbReference type="InterPro" id="IPR034683">
    <property type="entry name" value="IspD/TarI"/>
</dbReference>
<keyword evidence="5 7" id="KW-0548">Nucleotidyltransferase</keyword>
<dbReference type="GO" id="GO:0019288">
    <property type="term" value="P:isopentenyl diphosphate biosynthetic process, methylerythritol 4-phosphate pathway"/>
    <property type="evidence" value="ECO:0007669"/>
    <property type="project" value="UniProtKB-UniRule"/>
</dbReference>
<comment type="caution">
    <text evidence="9">The sequence shown here is derived from an EMBL/GenBank/DDBJ whole genome shotgun (WGS) entry which is preliminary data.</text>
</comment>
<dbReference type="InterPro" id="IPR018294">
    <property type="entry name" value="ISPD_synthase_CS"/>
</dbReference>
<feature type="site" description="Transition state stabilizer" evidence="7">
    <location>
        <position position="35"/>
    </location>
</feature>
<dbReference type="SUPFAM" id="SSF53448">
    <property type="entry name" value="Nucleotide-diphospho-sugar transferases"/>
    <property type="match status" value="1"/>
</dbReference>
<comment type="catalytic activity">
    <reaction evidence="1 7">
        <text>2-C-methyl-D-erythritol 4-phosphate + CTP + H(+) = 4-CDP-2-C-methyl-D-erythritol + diphosphate</text>
        <dbReference type="Rhea" id="RHEA:13429"/>
        <dbReference type="ChEBI" id="CHEBI:15378"/>
        <dbReference type="ChEBI" id="CHEBI:33019"/>
        <dbReference type="ChEBI" id="CHEBI:37563"/>
        <dbReference type="ChEBI" id="CHEBI:57823"/>
        <dbReference type="ChEBI" id="CHEBI:58262"/>
        <dbReference type="EC" id="2.7.7.60"/>
    </reaction>
</comment>
<evidence type="ECO:0000313" key="10">
    <source>
        <dbReference type="Proteomes" id="UP000293852"/>
    </source>
</evidence>
<sequence length="292" mass="29441">MRDDAPAWTAGASSFMQSGLVTTIAILTAAGSGTRLGRDIPKALVEIDGVPLVTHAARRLAASGVVDSIVVTCPPGLASVVADVVARDALVGVPVRVVDGGATRQASVAAGLALAGPDDDVVLVHDAARPFASAALVRRVVSAVRDGHRAVVPGVPVVDTIKTVTDADLPPAPAPSGTGAMGAVVAEPVISTPQRAQLRAVQTPQGFDRALLERAHDAAAHRAVDAPATDDAGLVEALGERVVVVAGEDAALKVTTERDLVLATLYARQAEKDPGDGARPVGGAHARSGADR</sequence>
<dbReference type="PROSITE" id="PS01295">
    <property type="entry name" value="ISPD"/>
    <property type="match status" value="1"/>
</dbReference>
<accession>A0A4Q7M2J8</accession>